<dbReference type="EMBL" id="JANKAS010000002">
    <property type="protein sequence ID" value="MCR1897873.1"/>
    <property type="molecule type" value="Genomic_DNA"/>
</dbReference>
<accession>A0AAE3L394</accession>
<dbReference type="PANTHER" id="PTHR35146">
    <property type="entry name" value="UPF0178 PROTEIN YAII"/>
    <property type="match status" value="1"/>
</dbReference>
<comment type="similarity">
    <text evidence="1">Belongs to the UPF0178 family.</text>
</comment>
<evidence type="ECO:0000313" key="3">
    <source>
        <dbReference type="Proteomes" id="UP001205748"/>
    </source>
</evidence>
<comment type="caution">
    <text evidence="2">The sequence shown here is derived from an EMBL/GenBank/DDBJ whole genome shotgun (WGS) entry which is preliminary data.</text>
</comment>
<protein>
    <submittedName>
        <fullName evidence="2">DUF188 domain-containing protein</fullName>
    </submittedName>
</protein>
<dbReference type="RefSeq" id="WP_257529330.1">
    <property type="nucleotide sequence ID" value="NZ_JANKAS010000002.1"/>
</dbReference>
<name>A0AAE3L394_9FIRM</name>
<keyword evidence="3" id="KW-1185">Reference proteome</keyword>
<dbReference type="Proteomes" id="UP001205748">
    <property type="component" value="Unassembled WGS sequence"/>
</dbReference>
<sequence>MKILIDGDACPVKKEIAEIGLKYNIQTFYFCSLSHYSDYSIFSKWILVDNEDQAVDMAILNKICSGDILITQDYGLASLALNKKAYVLSNSGKRFTENNIDHYLLQRYLSLQQRKMKVKTTKQRKRTKEEDVDFKRSLEKLIHIIIKDPQQRKN</sequence>
<dbReference type="AlphaFoldDB" id="A0AAE3L394"/>
<evidence type="ECO:0000256" key="1">
    <source>
        <dbReference type="ARBA" id="ARBA00008522"/>
    </source>
</evidence>
<organism evidence="2 3">
    <name type="scientific">Irregularibacter muris</name>
    <dbReference type="NCBI Taxonomy" id="1796619"/>
    <lineage>
        <taxon>Bacteria</taxon>
        <taxon>Bacillati</taxon>
        <taxon>Bacillota</taxon>
        <taxon>Clostridia</taxon>
        <taxon>Eubacteriales</taxon>
        <taxon>Eubacteriaceae</taxon>
        <taxon>Irregularibacter</taxon>
    </lineage>
</organism>
<gene>
    <name evidence="2" type="ORF">NSA47_02570</name>
</gene>
<evidence type="ECO:0000313" key="2">
    <source>
        <dbReference type="EMBL" id="MCR1897873.1"/>
    </source>
</evidence>
<dbReference type="PANTHER" id="PTHR35146:SF1">
    <property type="entry name" value="UPF0178 PROTEIN YAII"/>
    <property type="match status" value="1"/>
</dbReference>
<reference evidence="2" key="1">
    <citation type="submission" date="2022-07" db="EMBL/GenBank/DDBJ databases">
        <title>Enhanced cultured diversity of the mouse gut microbiota enables custom-made synthetic communities.</title>
        <authorList>
            <person name="Afrizal A."/>
        </authorList>
    </citation>
    <scope>NUCLEOTIDE SEQUENCE</scope>
    <source>
        <strain evidence="2">DSM 28593</strain>
    </source>
</reference>
<dbReference type="InterPro" id="IPR003791">
    <property type="entry name" value="UPF0178"/>
</dbReference>
<proteinExistence type="inferred from homology"/>
<dbReference type="Pfam" id="PF02639">
    <property type="entry name" value="DUF188"/>
    <property type="match status" value="1"/>
</dbReference>